<evidence type="ECO:0000256" key="2">
    <source>
        <dbReference type="SAM" id="SignalP"/>
    </source>
</evidence>
<feature type="signal peptide" evidence="2">
    <location>
        <begin position="1"/>
        <end position="19"/>
    </location>
</feature>
<feature type="region of interest" description="Disordered" evidence="1">
    <location>
        <begin position="55"/>
        <end position="75"/>
    </location>
</feature>
<protein>
    <recommendedName>
        <fullName evidence="6">Secreted protein</fullName>
    </recommendedName>
</protein>
<proteinExistence type="predicted"/>
<accession>A0A2K2CMJ7</accession>
<reference evidence="3" key="2">
    <citation type="submission" date="2017-06" db="EMBL/GenBank/DDBJ databases">
        <title>WGS assembly of Brachypodium distachyon.</title>
        <authorList>
            <consortium name="The International Brachypodium Initiative"/>
            <person name="Lucas S."/>
            <person name="Harmon-Smith M."/>
            <person name="Lail K."/>
            <person name="Tice H."/>
            <person name="Grimwood J."/>
            <person name="Bruce D."/>
            <person name="Barry K."/>
            <person name="Shu S."/>
            <person name="Lindquist E."/>
            <person name="Wang M."/>
            <person name="Pitluck S."/>
            <person name="Vogel J.P."/>
            <person name="Garvin D.F."/>
            <person name="Mockler T.C."/>
            <person name="Schmutz J."/>
            <person name="Rokhsar D."/>
            <person name="Bevan M.W."/>
        </authorList>
    </citation>
    <scope>NUCLEOTIDE SEQUENCE</scope>
    <source>
        <strain evidence="3">Bd21</strain>
    </source>
</reference>
<name>A0A2K2CMJ7_BRADI</name>
<evidence type="ECO:0008006" key="6">
    <source>
        <dbReference type="Google" id="ProtNLM"/>
    </source>
</evidence>
<dbReference type="EMBL" id="CM000883">
    <property type="protein sequence ID" value="PNT63258.1"/>
    <property type="molecule type" value="Genomic_DNA"/>
</dbReference>
<evidence type="ECO:0000313" key="4">
    <source>
        <dbReference type="EnsemblPlants" id="PNT63258"/>
    </source>
</evidence>
<reference evidence="3 4" key="1">
    <citation type="journal article" date="2010" name="Nature">
        <title>Genome sequencing and analysis of the model grass Brachypodium distachyon.</title>
        <authorList>
            <consortium name="International Brachypodium Initiative"/>
        </authorList>
    </citation>
    <scope>NUCLEOTIDE SEQUENCE [LARGE SCALE GENOMIC DNA]</scope>
    <source>
        <strain evidence="3 4">Bd21</strain>
    </source>
</reference>
<evidence type="ECO:0000313" key="3">
    <source>
        <dbReference type="EMBL" id="PNT63258.1"/>
    </source>
</evidence>
<keyword evidence="2" id="KW-0732">Signal</keyword>
<dbReference type="AlphaFoldDB" id="A0A2K2CMJ7"/>
<gene>
    <name evidence="3" type="ORF">BRADI_4g13528v3</name>
</gene>
<sequence>MLLLPLLAVVLPLLRECFAVSLPKSLLCVVKTEESPSRSHEQLRPRQMNDYIVYSPTTTTSSTSATSSTSRHRTCPRYNVRSSREAIVLRRRPVGCDRCYSCVV</sequence>
<feature type="chain" id="PRO_5036043230" description="Secreted protein" evidence="2">
    <location>
        <begin position="20"/>
        <end position="104"/>
    </location>
</feature>
<dbReference type="Gramene" id="PNT63258">
    <property type="protein sequence ID" value="PNT63258"/>
    <property type="gene ID" value="BRADI_4g13528v3"/>
</dbReference>
<dbReference type="InParanoid" id="A0A2K2CMJ7"/>
<evidence type="ECO:0000313" key="5">
    <source>
        <dbReference type="Proteomes" id="UP000008810"/>
    </source>
</evidence>
<reference evidence="4" key="3">
    <citation type="submission" date="2018-08" db="UniProtKB">
        <authorList>
            <consortium name="EnsemblPlants"/>
        </authorList>
    </citation>
    <scope>IDENTIFICATION</scope>
    <source>
        <strain evidence="4">cv. Bd21</strain>
    </source>
</reference>
<keyword evidence="5" id="KW-1185">Reference proteome</keyword>
<organism evidence="3">
    <name type="scientific">Brachypodium distachyon</name>
    <name type="common">Purple false brome</name>
    <name type="synonym">Trachynia distachya</name>
    <dbReference type="NCBI Taxonomy" id="15368"/>
    <lineage>
        <taxon>Eukaryota</taxon>
        <taxon>Viridiplantae</taxon>
        <taxon>Streptophyta</taxon>
        <taxon>Embryophyta</taxon>
        <taxon>Tracheophyta</taxon>
        <taxon>Spermatophyta</taxon>
        <taxon>Magnoliopsida</taxon>
        <taxon>Liliopsida</taxon>
        <taxon>Poales</taxon>
        <taxon>Poaceae</taxon>
        <taxon>BOP clade</taxon>
        <taxon>Pooideae</taxon>
        <taxon>Stipodae</taxon>
        <taxon>Brachypodieae</taxon>
        <taxon>Brachypodium</taxon>
    </lineage>
</organism>
<evidence type="ECO:0000256" key="1">
    <source>
        <dbReference type="SAM" id="MobiDB-lite"/>
    </source>
</evidence>
<dbReference type="EnsemblPlants" id="PNT63258">
    <property type="protein sequence ID" value="PNT63258"/>
    <property type="gene ID" value="BRADI_4g13528v3"/>
</dbReference>
<dbReference type="Proteomes" id="UP000008810">
    <property type="component" value="Chromosome 4"/>
</dbReference>
<feature type="compositionally biased region" description="Low complexity" evidence="1">
    <location>
        <begin position="55"/>
        <end position="69"/>
    </location>
</feature>